<proteinExistence type="inferred from homology"/>
<keyword evidence="2" id="KW-0119">Carbohydrate metabolism</keyword>
<dbReference type="EMBL" id="CP045119">
    <property type="protein sequence ID" value="QIN81501.1"/>
    <property type="molecule type" value="Genomic_DNA"/>
</dbReference>
<dbReference type="InterPro" id="IPR018484">
    <property type="entry name" value="FGGY_N"/>
</dbReference>
<dbReference type="Gene3D" id="3.30.420.40">
    <property type="match status" value="2"/>
</dbReference>
<reference evidence="8 9" key="1">
    <citation type="submission" date="2019-10" db="EMBL/GenBank/DDBJ databases">
        <title>Rubrobacter sp nov SCSIO 52090 isolated from a deep-sea sediment in the South China Sea.</title>
        <authorList>
            <person name="Chen R.W."/>
        </authorList>
    </citation>
    <scope>NUCLEOTIDE SEQUENCE [LARGE SCALE GENOMIC DNA]</scope>
    <source>
        <strain evidence="8 9">SCSIO 52909</strain>
    </source>
</reference>
<feature type="region of interest" description="Disordered" evidence="5">
    <location>
        <begin position="32"/>
        <end position="59"/>
    </location>
</feature>
<evidence type="ECO:0000313" key="8">
    <source>
        <dbReference type="EMBL" id="QIN81501.1"/>
    </source>
</evidence>
<dbReference type="GO" id="GO:0016301">
    <property type="term" value="F:kinase activity"/>
    <property type="evidence" value="ECO:0007669"/>
    <property type="project" value="UniProtKB-KW"/>
</dbReference>
<keyword evidence="4 8" id="KW-0418">Kinase</keyword>
<feature type="domain" description="Carbohydrate kinase FGGY N-terminal" evidence="6">
    <location>
        <begin position="15"/>
        <end position="251"/>
    </location>
</feature>
<evidence type="ECO:0000259" key="7">
    <source>
        <dbReference type="Pfam" id="PF02782"/>
    </source>
</evidence>
<accession>A0A6G8Q4U8</accession>
<dbReference type="PIRSF" id="PIRSF000538">
    <property type="entry name" value="GlpK"/>
    <property type="match status" value="1"/>
</dbReference>
<dbReference type="Pfam" id="PF00370">
    <property type="entry name" value="FGGY_N"/>
    <property type="match status" value="1"/>
</dbReference>
<feature type="compositionally biased region" description="Basic and acidic residues" evidence="5">
    <location>
        <begin position="47"/>
        <end position="57"/>
    </location>
</feature>
<gene>
    <name evidence="8" type="ORF">GBA63_01810</name>
</gene>
<evidence type="ECO:0000259" key="6">
    <source>
        <dbReference type="Pfam" id="PF00370"/>
    </source>
</evidence>
<evidence type="ECO:0000256" key="2">
    <source>
        <dbReference type="ARBA" id="ARBA00022629"/>
    </source>
</evidence>
<organism evidence="8 9">
    <name type="scientific">Rubrobacter tropicus</name>
    <dbReference type="NCBI Taxonomy" id="2653851"/>
    <lineage>
        <taxon>Bacteria</taxon>
        <taxon>Bacillati</taxon>
        <taxon>Actinomycetota</taxon>
        <taxon>Rubrobacteria</taxon>
        <taxon>Rubrobacterales</taxon>
        <taxon>Rubrobacteraceae</taxon>
        <taxon>Rubrobacter</taxon>
    </lineage>
</organism>
<evidence type="ECO:0000256" key="4">
    <source>
        <dbReference type="ARBA" id="ARBA00022777"/>
    </source>
</evidence>
<dbReference type="KEGG" id="rub:GBA63_01810"/>
<dbReference type="Pfam" id="PF02782">
    <property type="entry name" value="FGGY_C"/>
    <property type="match status" value="1"/>
</dbReference>
<dbReference type="AlphaFoldDB" id="A0A6G8Q4U8"/>
<dbReference type="InterPro" id="IPR018485">
    <property type="entry name" value="FGGY_C"/>
</dbReference>
<dbReference type="PANTHER" id="PTHR43095">
    <property type="entry name" value="SUGAR KINASE"/>
    <property type="match status" value="1"/>
</dbReference>
<dbReference type="InterPro" id="IPR043129">
    <property type="entry name" value="ATPase_NBD"/>
</dbReference>
<keyword evidence="9" id="KW-1185">Reference proteome</keyword>
<dbReference type="GO" id="GO:0042732">
    <property type="term" value="P:D-xylose metabolic process"/>
    <property type="evidence" value="ECO:0007669"/>
    <property type="project" value="UniProtKB-KW"/>
</dbReference>
<dbReference type="Proteomes" id="UP000501452">
    <property type="component" value="Chromosome"/>
</dbReference>
<feature type="domain" description="Carbohydrate kinase FGGY C-terminal" evidence="7">
    <location>
        <begin position="317"/>
        <end position="436"/>
    </location>
</feature>
<keyword evidence="3" id="KW-0808">Transferase</keyword>
<evidence type="ECO:0000256" key="1">
    <source>
        <dbReference type="ARBA" id="ARBA00009156"/>
    </source>
</evidence>
<dbReference type="InterPro" id="IPR000577">
    <property type="entry name" value="Carb_kinase_FGGY"/>
</dbReference>
<sequence>MGERVTSNGTDAPVTVGIDLGTQSVRVVLVEEDGAEVSSGSAPLTSERSDEVRHEQDPESWWEAVGEAAREATKDLGGRPVDGLAICSTSGTILLADKEGRPLTPAIMYNDGRAAKEAETAQEVGHELWDSLGYKISGSYALPRLLWLLEHGFGEGASRMMHQADFVASRLAGEPVGTDWSHALKTGWDLVNERWPEGVMEHLGVPVGLLPPVVRPGTDLGEVSARAAEHTGIPAGTPIRAGMTDSCAAQIAAGALEPGRWNSVLGTTLALKGVAPKLLRDPAGVVYCHRHPDGGWLPGGASSTGAGVIPEMFPDADLQALNGEAEKRGPSSAVFYPLATKGERFPFSAPEARSFWEGEPEDEVDRYRAVLEGVAFVERLCFAHLDSLGAEVSGPVSSTGGGARSRLWSQIRADVLGMPVIVPRSSEGSVGMAILARAGSGPVAETATSMSGTKWEFEPEGSNGGLAENFERLADAFVERGFIHEDLAHRARLDG</sequence>
<evidence type="ECO:0000256" key="3">
    <source>
        <dbReference type="ARBA" id="ARBA00022679"/>
    </source>
</evidence>
<name>A0A6G8Q4U8_9ACTN</name>
<evidence type="ECO:0000313" key="9">
    <source>
        <dbReference type="Proteomes" id="UP000501452"/>
    </source>
</evidence>
<evidence type="ECO:0000256" key="5">
    <source>
        <dbReference type="SAM" id="MobiDB-lite"/>
    </source>
</evidence>
<dbReference type="PANTHER" id="PTHR43095:SF5">
    <property type="entry name" value="XYLULOSE KINASE"/>
    <property type="match status" value="1"/>
</dbReference>
<keyword evidence="2" id="KW-0859">Xylose metabolism</keyword>
<protein>
    <submittedName>
        <fullName evidence="8">Carbohydrate kinase</fullName>
    </submittedName>
</protein>
<dbReference type="InterPro" id="IPR050406">
    <property type="entry name" value="FGGY_Carb_Kinase"/>
</dbReference>
<comment type="similarity">
    <text evidence="1">Belongs to the FGGY kinase family.</text>
</comment>
<dbReference type="SUPFAM" id="SSF53067">
    <property type="entry name" value="Actin-like ATPase domain"/>
    <property type="match status" value="2"/>
</dbReference>
<dbReference type="CDD" id="cd07783">
    <property type="entry name" value="ASKHA_NBD_FGGY_SePSK_AtXK1-like"/>
    <property type="match status" value="1"/>
</dbReference>